<dbReference type="GO" id="GO:0016491">
    <property type="term" value="F:oxidoreductase activity"/>
    <property type="evidence" value="ECO:0007669"/>
    <property type="project" value="UniProtKB-KW"/>
</dbReference>
<feature type="region of interest" description="Disordered" evidence="6">
    <location>
        <begin position="24"/>
        <end position="44"/>
    </location>
</feature>
<keyword evidence="4" id="KW-1015">Disulfide bond</keyword>
<dbReference type="PANTHER" id="PTHR13887">
    <property type="entry name" value="GLUTATHIONE S-TRANSFERASE KAPPA"/>
    <property type="match status" value="1"/>
</dbReference>
<dbReference type="InterPro" id="IPR012336">
    <property type="entry name" value="Thioredoxin-like_fold"/>
</dbReference>
<dbReference type="PROSITE" id="PS51352">
    <property type="entry name" value="THIOREDOXIN_2"/>
    <property type="match status" value="1"/>
</dbReference>
<reference evidence="9 10" key="1">
    <citation type="submission" date="2015-08" db="EMBL/GenBank/DDBJ databases">
        <authorList>
            <person name="Babu N.S."/>
            <person name="Beckwith C.J."/>
            <person name="Beseler K.G."/>
            <person name="Brison A."/>
            <person name="Carone J.V."/>
            <person name="Caskin T.P."/>
            <person name="Diamond M."/>
            <person name="Durham M.E."/>
            <person name="Foxe J.M."/>
            <person name="Go M."/>
            <person name="Henderson B.A."/>
            <person name="Jones I.B."/>
            <person name="McGettigan J.A."/>
            <person name="Micheletti S.J."/>
            <person name="Nasrallah M.E."/>
            <person name="Ortiz D."/>
            <person name="Piller C.R."/>
            <person name="Privatt S.R."/>
            <person name="Schneider S.L."/>
            <person name="Sharp S."/>
            <person name="Smith T.C."/>
            <person name="Stanton J.D."/>
            <person name="Ullery H.E."/>
            <person name="Wilson R.J."/>
            <person name="Serrano M.G."/>
            <person name="Buck G."/>
            <person name="Lee V."/>
            <person name="Wang Y."/>
            <person name="Carvalho R."/>
            <person name="Voegtly L."/>
            <person name="Shi R."/>
            <person name="Duckworth R."/>
            <person name="Johnson A."/>
            <person name="Loviza R."/>
            <person name="Walstead R."/>
            <person name="Shah Z."/>
            <person name="Kiflezghi M."/>
            <person name="Wade K."/>
            <person name="Ball S.L."/>
            <person name="Bradley K.W."/>
            <person name="Asai D.J."/>
            <person name="Bowman C.A."/>
            <person name="Russell D.A."/>
            <person name="Pope W.H."/>
            <person name="Jacobs-Sera D."/>
            <person name="Hendrix R.W."/>
            <person name="Hatfull G.F."/>
        </authorList>
    </citation>
    <scope>NUCLEOTIDE SEQUENCE [LARGE SCALE GENOMIC DNA]</scope>
    <source>
        <strain evidence="9 10">DSM 27710</strain>
    </source>
</reference>
<keyword evidence="5" id="KW-0676">Redox-active center</keyword>
<evidence type="ECO:0000256" key="1">
    <source>
        <dbReference type="ARBA" id="ARBA00005791"/>
    </source>
</evidence>
<evidence type="ECO:0000256" key="2">
    <source>
        <dbReference type="ARBA" id="ARBA00022729"/>
    </source>
</evidence>
<dbReference type="AlphaFoldDB" id="A0A0K1P8Z6"/>
<evidence type="ECO:0000256" key="4">
    <source>
        <dbReference type="ARBA" id="ARBA00023157"/>
    </source>
</evidence>
<evidence type="ECO:0000256" key="3">
    <source>
        <dbReference type="ARBA" id="ARBA00023002"/>
    </source>
</evidence>
<dbReference type="STRING" id="1391653.AKJ08_0390"/>
<name>A0A0K1P8Z6_9BACT</name>
<dbReference type="Pfam" id="PF13462">
    <property type="entry name" value="Thioredoxin_4"/>
    <property type="match status" value="1"/>
</dbReference>
<dbReference type="InterPro" id="IPR013766">
    <property type="entry name" value="Thioredoxin_domain"/>
</dbReference>
<sequence length="321" mass="35075">MRRASFSLLIAIAVLASACTREDGRAATSKVPTPEKPAPEKPAQTVKAAMSPEEAAAALPGFPMEALPSFVRDNLISAAQDEFVFDGSPYTLAGCLREDLPCKANATRGLQLLRTILNAGASRSEALTAYNRYYRSFEKAQRQTIDLAGAACRGPADAPVTVVEFSDFECPHCAAARPVLERLQAERSDLRLCFMHFPLPGHSNASSAAQATVFAQRHGKFWELHDLVFENQQRLSVEVIKELVAKVGLDPQALVRAVKADELSPIVDRQKAEGIRLGLQGTPSIFINGRKHELPLMPELLRFTIDDELRWSSNGGKWAVP</sequence>
<dbReference type="EMBL" id="CP012332">
    <property type="protein sequence ID" value="AKU90003.1"/>
    <property type="molecule type" value="Genomic_DNA"/>
</dbReference>
<feature type="domain" description="Thioredoxin" evidence="8">
    <location>
        <begin position="110"/>
        <end position="263"/>
    </location>
</feature>
<proteinExistence type="inferred from homology"/>
<dbReference type="PANTHER" id="PTHR13887:SF14">
    <property type="entry name" value="DISULFIDE BOND FORMATION PROTEIN D"/>
    <property type="match status" value="1"/>
</dbReference>
<feature type="signal peptide" evidence="7">
    <location>
        <begin position="1"/>
        <end position="18"/>
    </location>
</feature>
<gene>
    <name evidence="9" type="ORF">AKJ08_0390</name>
</gene>
<organism evidence="9 10">
    <name type="scientific">Vulgatibacter incomptus</name>
    <dbReference type="NCBI Taxonomy" id="1391653"/>
    <lineage>
        <taxon>Bacteria</taxon>
        <taxon>Pseudomonadati</taxon>
        <taxon>Myxococcota</taxon>
        <taxon>Myxococcia</taxon>
        <taxon>Myxococcales</taxon>
        <taxon>Cystobacterineae</taxon>
        <taxon>Vulgatibacteraceae</taxon>
        <taxon>Vulgatibacter</taxon>
    </lineage>
</organism>
<protein>
    <submittedName>
        <fullName evidence="9">Na+/H+ antiporter, NhaA family protein</fullName>
    </submittedName>
</protein>
<feature type="chain" id="PRO_5005465361" evidence="7">
    <location>
        <begin position="19"/>
        <end position="321"/>
    </location>
</feature>
<dbReference type="Proteomes" id="UP000055590">
    <property type="component" value="Chromosome"/>
</dbReference>
<evidence type="ECO:0000313" key="9">
    <source>
        <dbReference type="EMBL" id="AKU90003.1"/>
    </source>
</evidence>
<dbReference type="KEGG" id="vin:AKJ08_0390"/>
<dbReference type="Gene3D" id="3.40.30.10">
    <property type="entry name" value="Glutaredoxin"/>
    <property type="match status" value="1"/>
</dbReference>
<evidence type="ECO:0000256" key="7">
    <source>
        <dbReference type="SAM" id="SignalP"/>
    </source>
</evidence>
<evidence type="ECO:0000259" key="8">
    <source>
        <dbReference type="PROSITE" id="PS51352"/>
    </source>
</evidence>
<keyword evidence="2 7" id="KW-0732">Signal</keyword>
<dbReference type="SUPFAM" id="SSF52833">
    <property type="entry name" value="Thioredoxin-like"/>
    <property type="match status" value="1"/>
</dbReference>
<evidence type="ECO:0000256" key="5">
    <source>
        <dbReference type="ARBA" id="ARBA00023284"/>
    </source>
</evidence>
<comment type="similarity">
    <text evidence="1">Belongs to the thioredoxin family. DsbA subfamily.</text>
</comment>
<evidence type="ECO:0000313" key="10">
    <source>
        <dbReference type="Proteomes" id="UP000055590"/>
    </source>
</evidence>
<dbReference type="InterPro" id="IPR036249">
    <property type="entry name" value="Thioredoxin-like_sf"/>
</dbReference>
<evidence type="ECO:0000256" key="6">
    <source>
        <dbReference type="SAM" id="MobiDB-lite"/>
    </source>
</evidence>
<dbReference type="PROSITE" id="PS51257">
    <property type="entry name" value="PROKAR_LIPOPROTEIN"/>
    <property type="match status" value="1"/>
</dbReference>
<keyword evidence="10" id="KW-1185">Reference proteome</keyword>
<keyword evidence="3" id="KW-0560">Oxidoreductase</keyword>
<accession>A0A0K1P8Z6</accession>
<dbReference type="RefSeq" id="WP_050724511.1">
    <property type="nucleotide sequence ID" value="NZ_CP012332.1"/>
</dbReference>